<dbReference type="CDD" id="cd16935">
    <property type="entry name" value="HATPase_AgrC-ComD-like"/>
    <property type="match status" value="1"/>
</dbReference>
<feature type="domain" description="Sensor histidine kinase NatK-like C-terminal" evidence="2">
    <location>
        <begin position="328"/>
        <end position="433"/>
    </location>
</feature>
<sequence>MTEYYLPDIPRLYTALAEWMACLIFILPFKKRFSPAVIGCLVAGAFGIQSVFLISTGGVRLIFWIPCMIFAVFLMVAFVFCCCEIRLTDAAYFGMIAFVAAEFMASAGWQILCYTGKEAWMSWWQQGMAILLIYGVIAVILYKILHIHMPKDGQMEITRREYFSGLLISIAVFAVSNMSYVNVNTPFTGRYSFEMGNIRTMVDVAGIAILYAHLIQCCELRVRKELEAVQNVLQNQYAQYKQSKESIELINYKYHDLKHQIAVLRSEADPGKREAFLDKMEADIKKYESQNKTGNKVLDTVLTTKSLYCAKHNITFTCVADGTLLDFMDVMDICSIFGNALDNAIECELKIPDKEKRLIHVSVSKQKNFLLLRFENYYDTELNYQGGAFITTKRDKEFHGYGLKSIRYTVNKYDGAVSIDTKENWFDLKILIPASENAQKQIDKIV</sequence>
<evidence type="ECO:0000256" key="1">
    <source>
        <dbReference type="SAM" id="Phobius"/>
    </source>
</evidence>
<evidence type="ECO:0000313" key="4">
    <source>
        <dbReference type="Proteomes" id="UP001644719"/>
    </source>
</evidence>
<dbReference type="SUPFAM" id="SSF55874">
    <property type="entry name" value="ATPase domain of HSP90 chaperone/DNA topoisomerase II/histidine kinase"/>
    <property type="match status" value="1"/>
</dbReference>
<feature type="transmembrane region" description="Helical" evidence="1">
    <location>
        <begin position="90"/>
        <end position="111"/>
    </location>
</feature>
<evidence type="ECO:0000259" key="2">
    <source>
        <dbReference type="Pfam" id="PF14501"/>
    </source>
</evidence>
<dbReference type="InterPro" id="IPR036890">
    <property type="entry name" value="HATPase_C_sf"/>
</dbReference>
<evidence type="ECO:0000313" key="3">
    <source>
        <dbReference type="EMBL" id="NSG86354.1"/>
    </source>
</evidence>
<name>A0ABX2H845_9FIRM</name>
<gene>
    <name evidence="3" type="ORF">G5B17_13265</name>
</gene>
<comment type="caution">
    <text evidence="3">The sequence shown here is derived from an EMBL/GenBank/DDBJ whole genome shotgun (WGS) entry which is preliminary data.</text>
</comment>
<reference evidence="3 4" key="1">
    <citation type="journal article" date="2020" name="Cell Host Microbe">
        <title>Functional and Genomic Variation between Human-Derived Isolates of Lachnospiraceae Reveals Inter- and Intra-Species Diversity.</title>
        <authorList>
            <person name="Sorbara M.T."/>
            <person name="Littmann E.R."/>
            <person name="Fontana E."/>
            <person name="Moody T.U."/>
            <person name="Kohout C.E."/>
            <person name="Gjonbalaj M."/>
            <person name="Eaton V."/>
            <person name="Seok R."/>
            <person name="Leiner I.M."/>
            <person name="Pamer E.G."/>
        </authorList>
    </citation>
    <scope>NUCLEOTIDE SEQUENCE [LARGE SCALE GENOMIC DNA]</scope>
    <source>
        <strain evidence="3 4">MSK.17.74</strain>
    </source>
</reference>
<keyword evidence="1" id="KW-0812">Transmembrane</keyword>
<feature type="transmembrane region" description="Helical" evidence="1">
    <location>
        <begin position="195"/>
        <end position="214"/>
    </location>
</feature>
<dbReference type="EMBL" id="JAAITS010000038">
    <property type="protein sequence ID" value="NSG86354.1"/>
    <property type="molecule type" value="Genomic_DNA"/>
</dbReference>
<feature type="transmembrane region" description="Helical" evidence="1">
    <location>
        <begin position="61"/>
        <end position="83"/>
    </location>
</feature>
<feature type="transmembrane region" description="Helical" evidence="1">
    <location>
        <begin position="36"/>
        <end position="55"/>
    </location>
</feature>
<keyword evidence="1" id="KW-0472">Membrane</keyword>
<proteinExistence type="predicted"/>
<dbReference type="RefSeq" id="WP_173770027.1">
    <property type="nucleotide sequence ID" value="NZ_JAAITS010000038.1"/>
</dbReference>
<keyword evidence="4" id="KW-1185">Reference proteome</keyword>
<dbReference type="InterPro" id="IPR032834">
    <property type="entry name" value="NatK-like_C"/>
</dbReference>
<organism evidence="3 4">
    <name type="scientific">Blautia faecis</name>
    <dbReference type="NCBI Taxonomy" id="871665"/>
    <lineage>
        <taxon>Bacteria</taxon>
        <taxon>Bacillati</taxon>
        <taxon>Bacillota</taxon>
        <taxon>Clostridia</taxon>
        <taxon>Lachnospirales</taxon>
        <taxon>Lachnospiraceae</taxon>
        <taxon>Blautia</taxon>
    </lineage>
</organism>
<accession>A0ABX2H845</accession>
<dbReference type="PANTHER" id="PTHR40448">
    <property type="entry name" value="TWO-COMPONENT SENSOR HISTIDINE KINASE"/>
    <property type="match status" value="1"/>
</dbReference>
<dbReference type="Pfam" id="PF14501">
    <property type="entry name" value="HATPase_c_5"/>
    <property type="match status" value="1"/>
</dbReference>
<protein>
    <submittedName>
        <fullName evidence="3">GHKL domain-containing protein</fullName>
    </submittedName>
</protein>
<feature type="transmembrane region" description="Helical" evidence="1">
    <location>
        <begin position="162"/>
        <end position="183"/>
    </location>
</feature>
<dbReference type="Proteomes" id="UP001644719">
    <property type="component" value="Unassembled WGS sequence"/>
</dbReference>
<feature type="transmembrane region" description="Helical" evidence="1">
    <location>
        <begin position="123"/>
        <end position="142"/>
    </location>
</feature>
<dbReference type="Gene3D" id="3.30.565.10">
    <property type="entry name" value="Histidine kinase-like ATPase, C-terminal domain"/>
    <property type="match status" value="1"/>
</dbReference>
<feature type="transmembrane region" description="Helical" evidence="1">
    <location>
        <begin position="12"/>
        <end position="29"/>
    </location>
</feature>
<keyword evidence="1" id="KW-1133">Transmembrane helix</keyword>
<dbReference type="PANTHER" id="PTHR40448:SF1">
    <property type="entry name" value="TWO-COMPONENT SENSOR HISTIDINE KINASE"/>
    <property type="match status" value="1"/>
</dbReference>